<organism evidence="6 7">
    <name type="scientific">Paenalkalicoccus suaedae</name>
    <dbReference type="NCBI Taxonomy" id="2592382"/>
    <lineage>
        <taxon>Bacteria</taxon>
        <taxon>Bacillati</taxon>
        <taxon>Bacillota</taxon>
        <taxon>Bacilli</taxon>
        <taxon>Bacillales</taxon>
        <taxon>Bacillaceae</taxon>
        <taxon>Paenalkalicoccus</taxon>
    </lineage>
</organism>
<evidence type="ECO:0000256" key="2">
    <source>
        <dbReference type="ARBA" id="ARBA00008520"/>
    </source>
</evidence>
<evidence type="ECO:0000313" key="6">
    <source>
        <dbReference type="EMBL" id="QKS72505.1"/>
    </source>
</evidence>
<dbReference type="Pfam" id="PF01547">
    <property type="entry name" value="SBP_bac_1"/>
    <property type="match status" value="1"/>
</dbReference>
<dbReference type="GO" id="GO:0030313">
    <property type="term" value="C:cell envelope"/>
    <property type="evidence" value="ECO:0007669"/>
    <property type="project" value="UniProtKB-SubCell"/>
</dbReference>
<dbReference type="AlphaFoldDB" id="A0A859FJ70"/>
<name>A0A859FJ70_9BACI</name>
<dbReference type="Proteomes" id="UP000318138">
    <property type="component" value="Chromosome"/>
</dbReference>
<gene>
    <name evidence="6" type="ORF">FLK61_38435</name>
</gene>
<dbReference type="InterPro" id="IPR006059">
    <property type="entry name" value="SBP"/>
</dbReference>
<dbReference type="PANTHER" id="PTHR43649">
    <property type="entry name" value="ARABINOSE-BINDING PROTEIN-RELATED"/>
    <property type="match status" value="1"/>
</dbReference>
<evidence type="ECO:0000256" key="5">
    <source>
        <dbReference type="SAM" id="SignalP"/>
    </source>
</evidence>
<feature type="chain" id="PRO_5039642135" evidence="5">
    <location>
        <begin position="22"/>
        <end position="449"/>
    </location>
</feature>
<comment type="subcellular location">
    <subcellularLocation>
        <location evidence="1">Cell envelope</location>
    </subcellularLocation>
</comment>
<dbReference type="Gene3D" id="3.40.190.10">
    <property type="entry name" value="Periplasmic binding protein-like II"/>
    <property type="match status" value="1"/>
</dbReference>
<keyword evidence="3" id="KW-0813">Transport</keyword>
<dbReference type="RefSeq" id="WP_176010481.1">
    <property type="nucleotide sequence ID" value="NZ_CP041372.2"/>
</dbReference>
<proteinExistence type="inferred from homology"/>
<protein>
    <submittedName>
        <fullName evidence="6">Extracellular solute-binding protein</fullName>
    </submittedName>
</protein>
<dbReference type="EMBL" id="CP041372">
    <property type="protein sequence ID" value="QKS72505.1"/>
    <property type="molecule type" value="Genomic_DNA"/>
</dbReference>
<dbReference type="SUPFAM" id="SSF53850">
    <property type="entry name" value="Periplasmic binding protein-like II"/>
    <property type="match status" value="1"/>
</dbReference>
<comment type="similarity">
    <text evidence="2">Belongs to the bacterial solute-binding protein 1 family.</text>
</comment>
<dbReference type="PANTHER" id="PTHR43649:SF31">
    <property type="entry name" value="SN-GLYCEROL-3-PHOSPHATE-BINDING PERIPLASMIC PROTEIN UGPB"/>
    <property type="match status" value="1"/>
</dbReference>
<dbReference type="PROSITE" id="PS51257">
    <property type="entry name" value="PROKAR_LIPOPROTEIN"/>
    <property type="match status" value="1"/>
</dbReference>
<dbReference type="InterPro" id="IPR050490">
    <property type="entry name" value="Bact_solute-bd_prot1"/>
</dbReference>
<dbReference type="KEGG" id="psua:FLK61_38435"/>
<keyword evidence="7" id="KW-1185">Reference proteome</keyword>
<evidence type="ECO:0000256" key="3">
    <source>
        <dbReference type="ARBA" id="ARBA00022448"/>
    </source>
</evidence>
<feature type="signal peptide" evidence="5">
    <location>
        <begin position="1"/>
        <end position="21"/>
    </location>
</feature>
<reference evidence="7" key="1">
    <citation type="submission" date="2019-07" db="EMBL/GenBank/DDBJ databases">
        <title>Bacillus alkalisoli sp. nov. isolated from saline soil.</title>
        <authorList>
            <person name="Sun J.-Q."/>
            <person name="Xu L."/>
        </authorList>
    </citation>
    <scope>NUCLEOTIDE SEQUENCE [LARGE SCALE GENOMIC DNA]</scope>
    <source>
        <strain evidence="7">M4U3P1</strain>
    </source>
</reference>
<evidence type="ECO:0000256" key="4">
    <source>
        <dbReference type="ARBA" id="ARBA00022729"/>
    </source>
</evidence>
<evidence type="ECO:0000256" key="1">
    <source>
        <dbReference type="ARBA" id="ARBA00004196"/>
    </source>
</evidence>
<accession>A0A859FJ70</accession>
<keyword evidence="4 5" id="KW-0732">Signal</keyword>
<sequence length="449" mass="50734">MTSMKKSLHLTWMAALTLVVAGCGGGDNEGNAPAEGEANGATESEEQVELNLYTWINEENGNWQATIEAYEEANPNVTINMNTLVENMDARDYYQQLDLLASSGEELDLIMLSSSQDLSRRASLGMFAPLNEYFEEEGIDIDEEYNMGATPSDDEGNYFGLPMKYNTYLVMMNKDHLDEAGLEIPTDWTWDDYREYASALTEDGRYGSYFHTWDTIWNVTYLLSKESNNLLIQEDGSSNMEDPAIEASLQLRYDLEQVDQSSEPFANVISQDLNYRQQFFQGSASMVPIPSFMVTEWGGHSAEFPIAWAPWPKENADDPQYRYASSDSIAIGNQSENKEAAYEFIRWMSTEGMLEQNKSIPAWRQTDLEEVVTNLASTTDNPEAIHIESLLHVLETGEESEQFLPPSYMGEVYSAYGTEVQRYLLGDQDIETTLENATQEVQRTIDANN</sequence>
<evidence type="ECO:0000313" key="7">
    <source>
        <dbReference type="Proteomes" id="UP000318138"/>
    </source>
</evidence>